<evidence type="ECO:0000256" key="8">
    <source>
        <dbReference type="ARBA" id="ARBA00022692"/>
    </source>
</evidence>
<feature type="signal peptide" evidence="11">
    <location>
        <begin position="1"/>
        <end position="20"/>
    </location>
</feature>
<reference evidence="13" key="1">
    <citation type="submission" date="2022-11" db="UniProtKB">
        <authorList>
            <consortium name="WormBaseParasite"/>
        </authorList>
    </citation>
    <scope>IDENTIFICATION</scope>
</reference>
<dbReference type="PANTHER" id="PTHR12726:SF0">
    <property type="entry name" value="CERAMIDE GLUCOSYLTRANSFERASE"/>
    <property type="match status" value="1"/>
</dbReference>
<proteinExistence type="inferred from homology"/>
<dbReference type="SUPFAM" id="SSF53448">
    <property type="entry name" value="Nucleotide-diphospho-sugar transferases"/>
    <property type="match status" value="1"/>
</dbReference>
<keyword evidence="11" id="KW-0732">Signal</keyword>
<evidence type="ECO:0000256" key="4">
    <source>
        <dbReference type="ARBA" id="ARBA00006739"/>
    </source>
</evidence>
<dbReference type="GO" id="GO:0006679">
    <property type="term" value="P:glucosylceramide biosynthetic process"/>
    <property type="evidence" value="ECO:0007669"/>
    <property type="project" value="TreeGrafter"/>
</dbReference>
<name>A0A915HKJ7_ROMCU</name>
<dbReference type="InterPro" id="IPR029044">
    <property type="entry name" value="Nucleotide-diphossugar_trans"/>
</dbReference>
<dbReference type="Proteomes" id="UP000887565">
    <property type="component" value="Unplaced"/>
</dbReference>
<evidence type="ECO:0000256" key="7">
    <source>
        <dbReference type="ARBA" id="ARBA00022679"/>
    </source>
</evidence>
<feature type="chain" id="PRO_5037495722" description="ceramide glucosyltransferase" evidence="11">
    <location>
        <begin position="21"/>
        <end position="136"/>
    </location>
</feature>
<protein>
    <recommendedName>
        <fullName evidence="5">ceramide glucosyltransferase</fullName>
        <ecNumber evidence="5">2.4.1.80</ecNumber>
    </recommendedName>
</protein>
<dbReference type="GO" id="GO:0008120">
    <property type="term" value="F:ceramide glucosyltransferase activity"/>
    <property type="evidence" value="ECO:0007669"/>
    <property type="project" value="UniProtKB-EC"/>
</dbReference>
<evidence type="ECO:0000256" key="9">
    <source>
        <dbReference type="ARBA" id="ARBA00022989"/>
    </source>
</evidence>
<evidence type="ECO:0000313" key="12">
    <source>
        <dbReference type="Proteomes" id="UP000887565"/>
    </source>
</evidence>
<dbReference type="OMA" id="HIMAIFY"/>
<evidence type="ECO:0000256" key="5">
    <source>
        <dbReference type="ARBA" id="ARBA00012699"/>
    </source>
</evidence>
<keyword evidence="12" id="KW-1185">Reference proteome</keyword>
<sequence length="136" mass="15362">MIGWAMYFVFHIMAIFYARCKLHRLIEISDDGKSVFPAVSIIKPLTGVDCNLLSNLETFFTLKYPQYELLFCLENEDDPALMLVQSLVAKFPNVDAQIFVGGQRIGVNPKINNMMPGYQASKYDLILISDAGMRST</sequence>
<keyword evidence="9" id="KW-1133">Transmembrane helix</keyword>
<dbReference type="WBParaSite" id="nRc.2.0.1.t01862-RA">
    <property type="protein sequence ID" value="nRc.2.0.1.t01862-RA"/>
    <property type="gene ID" value="nRc.2.0.1.g01862"/>
</dbReference>
<comment type="similarity">
    <text evidence="4">Belongs to the glycosyltransferase 2 family.</text>
</comment>
<evidence type="ECO:0000256" key="6">
    <source>
        <dbReference type="ARBA" id="ARBA00022676"/>
    </source>
</evidence>
<accession>A0A915HKJ7</accession>
<evidence type="ECO:0000256" key="2">
    <source>
        <dbReference type="ARBA" id="ARBA00004760"/>
    </source>
</evidence>
<comment type="pathway">
    <text evidence="3">Sphingolipid metabolism.</text>
</comment>
<dbReference type="InterPro" id="IPR025993">
    <property type="entry name" value="Ceramide_glucosylTrfase"/>
</dbReference>
<evidence type="ECO:0000256" key="10">
    <source>
        <dbReference type="ARBA" id="ARBA00023136"/>
    </source>
</evidence>
<dbReference type="AlphaFoldDB" id="A0A915HKJ7"/>
<keyword evidence="7" id="KW-0808">Transferase</keyword>
<dbReference type="EC" id="2.4.1.80" evidence="5"/>
<dbReference type="GO" id="GO:0016020">
    <property type="term" value="C:membrane"/>
    <property type="evidence" value="ECO:0007669"/>
    <property type="project" value="UniProtKB-SubCell"/>
</dbReference>
<comment type="subcellular location">
    <subcellularLocation>
        <location evidence="1">Membrane</location>
        <topology evidence="1">Multi-pass membrane protein</topology>
    </subcellularLocation>
</comment>
<evidence type="ECO:0000256" key="1">
    <source>
        <dbReference type="ARBA" id="ARBA00004141"/>
    </source>
</evidence>
<evidence type="ECO:0000256" key="3">
    <source>
        <dbReference type="ARBA" id="ARBA00004991"/>
    </source>
</evidence>
<keyword evidence="10" id="KW-0472">Membrane</keyword>
<evidence type="ECO:0000256" key="11">
    <source>
        <dbReference type="SAM" id="SignalP"/>
    </source>
</evidence>
<organism evidence="12 13">
    <name type="scientific">Romanomermis culicivorax</name>
    <name type="common">Nematode worm</name>
    <dbReference type="NCBI Taxonomy" id="13658"/>
    <lineage>
        <taxon>Eukaryota</taxon>
        <taxon>Metazoa</taxon>
        <taxon>Ecdysozoa</taxon>
        <taxon>Nematoda</taxon>
        <taxon>Enoplea</taxon>
        <taxon>Dorylaimia</taxon>
        <taxon>Mermithida</taxon>
        <taxon>Mermithoidea</taxon>
        <taxon>Mermithidae</taxon>
        <taxon>Romanomermis</taxon>
    </lineage>
</organism>
<comment type="pathway">
    <text evidence="2">Lipid metabolism; sphingolipid metabolism.</text>
</comment>
<evidence type="ECO:0000313" key="13">
    <source>
        <dbReference type="WBParaSite" id="nRc.2.0.1.t01862-RA"/>
    </source>
</evidence>
<dbReference type="PANTHER" id="PTHR12726">
    <property type="entry name" value="CERAMIDE GLUCOSYLTRANSFERASE"/>
    <property type="match status" value="1"/>
</dbReference>
<keyword evidence="6" id="KW-0328">Glycosyltransferase</keyword>
<keyword evidence="8" id="KW-0812">Transmembrane</keyword>
<dbReference type="Pfam" id="PF13506">
    <property type="entry name" value="Glyco_transf_21"/>
    <property type="match status" value="1"/>
</dbReference>